<dbReference type="PANTHER" id="PTHR24067">
    <property type="entry name" value="UBIQUITIN-CONJUGATING ENZYME E2"/>
    <property type="match status" value="1"/>
</dbReference>
<evidence type="ECO:0000259" key="5">
    <source>
        <dbReference type="PROSITE" id="PS50127"/>
    </source>
</evidence>
<dbReference type="PROSITE" id="PS00183">
    <property type="entry name" value="UBC_1"/>
    <property type="match status" value="1"/>
</dbReference>
<dbReference type="SUPFAM" id="SSF54495">
    <property type="entry name" value="UBC-like"/>
    <property type="match status" value="1"/>
</dbReference>
<proteinExistence type="inferred from homology"/>
<dbReference type="InterPro" id="IPR023313">
    <property type="entry name" value="UBQ-conjugating_AS"/>
</dbReference>
<evidence type="ECO:0000256" key="1">
    <source>
        <dbReference type="ARBA" id="ARBA00022679"/>
    </source>
</evidence>
<keyword evidence="1" id="KW-0808">Transferase</keyword>
<dbReference type="InterPro" id="IPR050113">
    <property type="entry name" value="Ub_conjugating_enzyme"/>
</dbReference>
<feature type="domain" description="UBC core" evidence="5">
    <location>
        <begin position="8"/>
        <end position="155"/>
    </location>
</feature>
<evidence type="ECO:0000313" key="6">
    <source>
        <dbReference type="EMBL" id="CAD8727068.1"/>
    </source>
</evidence>
<dbReference type="EMBL" id="HBFE01004906">
    <property type="protein sequence ID" value="CAD8727068.1"/>
    <property type="molecule type" value="Transcribed_RNA"/>
</dbReference>
<dbReference type="GO" id="GO:0016740">
    <property type="term" value="F:transferase activity"/>
    <property type="evidence" value="ECO:0007669"/>
    <property type="project" value="UniProtKB-KW"/>
</dbReference>
<dbReference type="Pfam" id="PF00179">
    <property type="entry name" value="UQ_con"/>
    <property type="match status" value="1"/>
</dbReference>
<dbReference type="SMART" id="SM00212">
    <property type="entry name" value="UBCc"/>
    <property type="match status" value="1"/>
</dbReference>
<dbReference type="AlphaFoldDB" id="A0A7S0XK83"/>
<comment type="similarity">
    <text evidence="4">Belongs to the ubiquitin-conjugating enzyme family.</text>
</comment>
<protein>
    <recommendedName>
        <fullName evidence="5">UBC core domain-containing protein</fullName>
    </recommendedName>
</protein>
<dbReference type="PROSITE" id="PS50127">
    <property type="entry name" value="UBC_2"/>
    <property type="match status" value="1"/>
</dbReference>
<organism evidence="6">
    <name type="scientific">Erythrolobus madagascarensis</name>
    <dbReference type="NCBI Taxonomy" id="708628"/>
    <lineage>
        <taxon>Eukaryota</taxon>
        <taxon>Rhodophyta</taxon>
        <taxon>Bangiophyceae</taxon>
        <taxon>Porphyridiales</taxon>
        <taxon>Porphyridiaceae</taxon>
        <taxon>Erythrolobus</taxon>
    </lineage>
</organism>
<dbReference type="InterPro" id="IPR016135">
    <property type="entry name" value="UBQ-conjugating_enzyme/RWD"/>
</dbReference>
<dbReference type="FunFam" id="3.10.110.10:FF:000090">
    <property type="entry name" value="Ubiquitin-conjugating enzyme E2-17 kDa"/>
    <property type="match status" value="1"/>
</dbReference>
<evidence type="ECO:0000256" key="2">
    <source>
        <dbReference type="ARBA" id="ARBA00022786"/>
    </source>
</evidence>
<dbReference type="InterPro" id="IPR000608">
    <property type="entry name" value="UBC"/>
</dbReference>
<gene>
    <name evidence="6" type="ORF">EMAD1354_LOCUS3149</name>
</gene>
<name>A0A7S0XK83_9RHOD</name>
<sequence length="155" mass="17173">MRGHRKSAAMLRLMADLRILHEEAPEGCSAGPVDDDNLMEWEATIFGPPETAWEGGVYGLKLTFSAEYPEVAPQVQFTSKIFHPNVYDDGSICLDIISQKWSPVYTIGTLLTSIQSLLTDPNTSSPANGNAANLYESDKKAYNEKVRKFAEMTLE</sequence>
<keyword evidence="2 4" id="KW-0833">Ubl conjugation pathway</keyword>
<evidence type="ECO:0000256" key="4">
    <source>
        <dbReference type="RuleBase" id="RU362109"/>
    </source>
</evidence>
<feature type="active site" description="Glycyl thioester intermediate" evidence="3">
    <location>
        <position position="93"/>
    </location>
</feature>
<evidence type="ECO:0000256" key="3">
    <source>
        <dbReference type="PROSITE-ProRule" id="PRU10133"/>
    </source>
</evidence>
<dbReference type="Gene3D" id="3.10.110.10">
    <property type="entry name" value="Ubiquitin Conjugating Enzyme"/>
    <property type="match status" value="1"/>
</dbReference>
<reference evidence="6" key="1">
    <citation type="submission" date="2021-01" db="EMBL/GenBank/DDBJ databases">
        <authorList>
            <person name="Corre E."/>
            <person name="Pelletier E."/>
            <person name="Niang G."/>
            <person name="Scheremetjew M."/>
            <person name="Finn R."/>
            <person name="Kale V."/>
            <person name="Holt S."/>
            <person name="Cochrane G."/>
            <person name="Meng A."/>
            <person name="Brown T."/>
            <person name="Cohen L."/>
        </authorList>
    </citation>
    <scope>NUCLEOTIDE SEQUENCE</scope>
    <source>
        <strain evidence="6">CCMP3276</strain>
    </source>
</reference>
<keyword evidence="4" id="KW-0547">Nucleotide-binding</keyword>
<accession>A0A7S0XK83</accession>
<dbReference type="GO" id="GO:0005524">
    <property type="term" value="F:ATP binding"/>
    <property type="evidence" value="ECO:0007669"/>
    <property type="project" value="UniProtKB-UniRule"/>
</dbReference>
<dbReference type="CDD" id="cd23790">
    <property type="entry name" value="UBCc_UBE2A_2B"/>
    <property type="match status" value="1"/>
</dbReference>
<keyword evidence="4" id="KW-0067">ATP-binding</keyword>